<evidence type="ECO:0000313" key="1">
    <source>
        <dbReference type="EnsemblMetazoa" id="G33060.1:cds"/>
    </source>
</evidence>
<accession>A0A8W8MD39</accession>
<evidence type="ECO:0000313" key="2">
    <source>
        <dbReference type="Proteomes" id="UP000005408"/>
    </source>
</evidence>
<sequence length="151" mass="16999">MATGVRAIRIPFDIVAASSMFNMGGCLVDSGLGHIRKLFRRSDVDALSHLVDVVQKSASSTVAFPYQQDCTKTWEWFPCEDPGYVFLKESVDSVETQVSILKNVITDPQTRPRVITPPGLSGDQQLYLYRNVRPYVRQQHRDDVCPPPTKE</sequence>
<dbReference type="Proteomes" id="UP000005408">
    <property type="component" value="Unassembled WGS sequence"/>
</dbReference>
<name>A0A8W8MD39_MAGGI</name>
<proteinExistence type="predicted"/>
<reference evidence="1" key="1">
    <citation type="submission" date="2022-08" db="UniProtKB">
        <authorList>
            <consortium name="EnsemblMetazoa"/>
        </authorList>
    </citation>
    <scope>IDENTIFICATION</scope>
    <source>
        <strain evidence="1">05x7-T-G4-1.051#20</strain>
    </source>
</reference>
<dbReference type="EnsemblMetazoa" id="G33060.1">
    <property type="protein sequence ID" value="G33060.1:cds"/>
    <property type="gene ID" value="G33060"/>
</dbReference>
<dbReference type="AlphaFoldDB" id="A0A8W8MD39"/>
<organism evidence="1 2">
    <name type="scientific">Magallana gigas</name>
    <name type="common">Pacific oyster</name>
    <name type="synonym">Crassostrea gigas</name>
    <dbReference type="NCBI Taxonomy" id="29159"/>
    <lineage>
        <taxon>Eukaryota</taxon>
        <taxon>Metazoa</taxon>
        <taxon>Spiralia</taxon>
        <taxon>Lophotrochozoa</taxon>
        <taxon>Mollusca</taxon>
        <taxon>Bivalvia</taxon>
        <taxon>Autobranchia</taxon>
        <taxon>Pteriomorphia</taxon>
        <taxon>Ostreida</taxon>
        <taxon>Ostreoidea</taxon>
        <taxon>Ostreidae</taxon>
        <taxon>Magallana</taxon>
    </lineage>
</organism>
<keyword evidence="2" id="KW-1185">Reference proteome</keyword>
<protein>
    <submittedName>
        <fullName evidence="1">Uncharacterized protein</fullName>
    </submittedName>
</protein>